<evidence type="ECO:0000256" key="4">
    <source>
        <dbReference type="ARBA" id="ARBA00022475"/>
    </source>
</evidence>
<dbReference type="SUPFAM" id="SSF49464">
    <property type="entry name" value="Carboxypeptidase regulatory domain-like"/>
    <property type="match status" value="1"/>
</dbReference>
<feature type="transmembrane region" description="Helical" evidence="8">
    <location>
        <begin position="244"/>
        <end position="268"/>
    </location>
</feature>
<evidence type="ECO:0000256" key="2">
    <source>
        <dbReference type="ARBA" id="ARBA00007520"/>
    </source>
</evidence>
<feature type="transmembrane region" description="Helical" evidence="8">
    <location>
        <begin position="26"/>
        <end position="51"/>
    </location>
</feature>
<evidence type="ECO:0000256" key="6">
    <source>
        <dbReference type="ARBA" id="ARBA00022989"/>
    </source>
</evidence>
<feature type="transmembrane region" description="Helical" evidence="8">
    <location>
        <begin position="379"/>
        <end position="401"/>
    </location>
</feature>
<dbReference type="Gene3D" id="2.60.40.1120">
    <property type="entry name" value="Carboxypeptidase-like, regulatory domain"/>
    <property type="match status" value="3"/>
</dbReference>
<dbReference type="Pfam" id="PF13620">
    <property type="entry name" value="CarboxypepD_reg"/>
    <property type="match status" value="3"/>
</dbReference>
<feature type="transmembrane region" description="Helical" evidence="8">
    <location>
        <begin position="221"/>
        <end position="238"/>
    </location>
</feature>
<dbReference type="InterPro" id="IPR020846">
    <property type="entry name" value="MFS_dom"/>
</dbReference>
<dbReference type="PANTHER" id="PTHR23501">
    <property type="entry name" value="MAJOR FACILITATOR SUPERFAMILY"/>
    <property type="match status" value="1"/>
</dbReference>
<dbReference type="RefSeq" id="WP_106179016.1">
    <property type="nucleotide sequence ID" value="NZ_PVNH01000005.1"/>
</dbReference>
<feature type="transmembrane region" description="Helical" evidence="8">
    <location>
        <begin position="155"/>
        <end position="176"/>
    </location>
</feature>
<dbReference type="Gene3D" id="1.20.1720.10">
    <property type="entry name" value="Multidrug resistance protein D"/>
    <property type="match status" value="1"/>
</dbReference>
<evidence type="ECO:0000313" key="10">
    <source>
        <dbReference type="EMBL" id="PRX47509.1"/>
    </source>
</evidence>
<feature type="transmembrane region" description="Helical" evidence="8">
    <location>
        <begin position="94"/>
        <end position="112"/>
    </location>
</feature>
<dbReference type="GO" id="GO:0005886">
    <property type="term" value="C:plasma membrane"/>
    <property type="evidence" value="ECO:0007669"/>
    <property type="project" value="UniProtKB-SubCell"/>
</dbReference>
<dbReference type="InterPro" id="IPR036259">
    <property type="entry name" value="MFS_trans_sf"/>
</dbReference>
<dbReference type="AlphaFoldDB" id="A0A2T0LUQ1"/>
<dbReference type="Proteomes" id="UP000238362">
    <property type="component" value="Unassembled WGS sequence"/>
</dbReference>
<dbReference type="InterPro" id="IPR011701">
    <property type="entry name" value="MFS"/>
</dbReference>
<evidence type="ECO:0000256" key="1">
    <source>
        <dbReference type="ARBA" id="ARBA00004651"/>
    </source>
</evidence>
<dbReference type="SUPFAM" id="SSF103473">
    <property type="entry name" value="MFS general substrate transporter"/>
    <property type="match status" value="1"/>
</dbReference>
<sequence length="870" mass="90746">MTAAVNEQDAAKPADDSGPDLSHRQIVVILIGLMTGMFLAALDQTIVGTSIRTIADDLDGLSLQAWITTAYLITATIATPIYGKLSDIYGRKPFYLAAITIFVAGSVAATFAQSMYELAAFRAVQGLGAGGLMSLALTILGDIVPPRQRARYQGFFLAVFGTSTVLGPVLGGFFAGMDSFLDIAGWRWVFLVNVPLGVLALFVVAKVLNVPHQRQNHRIDWWGALALALCLVPLLLVAEQGREWGWGSTAAVLCYGIGAVGLVLFLFIEHVMGDAALIPLRLFRNATFSVAILGGFIVGIAMFGAITLIPQYLQIVQGYSPTESGLQMLPLMLGIMSGSVLAGQLTSRTGRYKIFPIIGTALMSTGMLLFAQVEWNTPLWQLMLYMLLIGFGLGNCMQTLIIAVQNAGPRRDMGVSTASATFFRQIGGTAGVAVFLSVLFSTLTDNIAEAFRNSGLPASAMASVGGNIMEDSSFLATLPPEQATPFFIGFTESINLVFYIGAGVAAMAFLVLLFMREIPLSDSAPKAAPVEGAEALVEDERPTADDPRTAALADADEALDADPDLVAAGRHARAERNGHGELMTAGSPITAATTGFGDAVETSGPPVTGHVRRHDGSAVAGAALTLIDQRGRQVGRGSGNGDGTFSVSTPGSGTYVLIVSANGHQPQASSVVVGDRAAEVDITLAGSGEVTGVVRAAGTGTPLPGVTVTLTDGRGEVTGARITGDDGTYSFTGVGAGGYTLVASGERLRPAAVPLTVPDSGVLRQDLELAGAVLLTGVARTEDDRAVPDARITVLDAEGDVAAVTRTDDAGRYVVGDLPEGEYTVVASGYPPATSRVAVAAGDVTHDVRLGYEQAIDELTGTRWTREARA</sequence>
<keyword evidence="11" id="KW-1185">Reference proteome</keyword>
<evidence type="ECO:0000313" key="11">
    <source>
        <dbReference type="Proteomes" id="UP000238362"/>
    </source>
</evidence>
<keyword evidence="4" id="KW-1003">Cell membrane</keyword>
<dbReference type="CDD" id="cd17502">
    <property type="entry name" value="MFS_Azr1_MDR_like"/>
    <property type="match status" value="1"/>
</dbReference>
<dbReference type="SUPFAM" id="SSF49478">
    <property type="entry name" value="Cna protein B-type domain"/>
    <property type="match status" value="1"/>
</dbReference>
<evidence type="ECO:0000256" key="7">
    <source>
        <dbReference type="ARBA" id="ARBA00023136"/>
    </source>
</evidence>
<dbReference type="Gene3D" id="1.20.1250.20">
    <property type="entry name" value="MFS general substrate transporter like domains"/>
    <property type="match status" value="1"/>
</dbReference>
<keyword evidence="5 8" id="KW-0812">Transmembrane</keyword>
<gene>
    <name evidence="10" type="ORF">B0I33_10587</name>
</gene>
<dbReference type="PROSITE" id="PS50850">
    <property type="entry name" value="MFS"/>
    <property type="match status" value="1"/>
</dbReference>
<reference evidence="10 11" key="1">
    <citation type="submission" date="2018-03" db="EMBL/GenBank/DDBJ databases">
        <title>Genomic Encyclopedia of Type Strains, Phase III (KMG-III): the genomes of soil and plant-associated and newly described type strains.</title>
        <authorList>
            <person name="Whitman W."/>
        </authorList>
    </citation>
    <scope>NUCLEOTIDE SEQUENCE [LARGE SCALE GENOMIC DNA]</scope>
    <source>
        <strain evidence="10 11">CGMCC 4.7125</strain>
    </source>
</reference>
<dbReference type="Pfam" id="PF07690">
    <property type="entry name" value="MFS_1"/>
    <property type="match status" value="1"/>
</dbReference>
<proteinExistence type="inferred from homology"/>
<dbReference type="GO" id="GO:0030246">
    <property type="term" value="F:carbohydrate binding"/>
    <property type="evidence" value="ECO:0007669"/>
    <property type="project" value="InterPro"/>
</dbReference>
<feature type="transmembrane region" description="Helical" evidence="8">
    <location>
        <begin position="496"/>
        <end position="515"/>
    </location>
</feature>
<evidence type="ECO:0000259" key="9">
    <source>
        <dbReference type="PROSITE" id="PS50850"/>
    </source>
</evidence>
<keyword evidence="6 8" id="KW-1133">Transmembrane helix</keyword>
<protein>
    <submittedName>
        <fullName evidence="10">EmrB/QacA subfamily drug resistance transporter</fullName>
    </submittedName>
</protein>
<dbReference type="PANTHER" id="PTHR23501:SF197">
    <property type="entry name" value="COMD"/>
    <property type="match status" value="1"/>
</dbReference>
<evidence type="ECO:0000256" key="3">
    <source>
        <dbReference type="ARBA" id="ARBA00022448"/>
    </source>
</evidence>
<dbReference type="NCBIfam" id="TIGR00711">
    <property type="entry name" value="efflux_EmrB"/>
    <property type="match status" value="1"/>
</dbReference>
<keyword evidence="3" id="KW-0813">Transport</keyword>
<feature type="domain" description="Major facilitator superfamily (MFS) profile" evidence="9">
    <location>
        <begin position="29"/>
        <end position="520"/>
    </location>
</feature>
<comment type="similarity">
    <text evidence="2">Belongs to the major facilitator superfamily. TCR/Tet family.</text>
</comment>
<dbReference type="FunFam" id="1.20.1720.10:FF:000004">
    <property type="entry name" value="EmrB/QacA family drug resistance transporter"/>
    <property type="match status" value="1"/>
</dbReference>
<dbReference type="InterPro" id="IPR008969">
    <property type="entry name" value="CarboxyPept-like_regulatory"/>
</dbReference>
<evidence type="ECO:0000256" key="8">
    <source>
        <dbReference type="SAM" id="Phobius"/>
    </source>
</evidence>
<dbReference type="InterPro" id="IPR013784">
    <property type="entry name" value="Carb-bd-like_fold"/>
</dbReference>
<feature type="transmembrane region" description="Helical" evidence="8">
    <location>
        <begin position="188"/>
        <end position="209"/>
    </location>
</feature>
<comment type="caution">
    <text evidence="10">The sequence shown here is derived from an EMBL/GenBank/DDBJ whole genome shotgun (WGS) entry which is preliminary data.</text>
</comment>
<dbReference type="EMBL" id="PVNH01000005">
    <property type="protein sequence ID" value="PRX47509.1"/>
    <property type="molecule type" value="Genomic_DNA"/>
</dbReference>
<feature type="transmembrane region" description="Helical" evidence="8">
    <location>
        <begin position="325"/>
        <end position="342"/>
    </location>
</feature>
<evidence type="ECO:0000256" key="5">
    <source>
        <dbReference type="ARBA" id="ARBA00022692"/>
    </source>
</evidence>
<feature type="transmembrane region" description="Helical" evidence="8">
    <location>
        <begin position="63"/>
        <end position="82"/>
    </location>
</feature>
<dbReference type="GO" id="GO:0022857">
    <property type="term" value="F:transmembrane transporter activity"/>
    <property type="evidence" value="ECO:0007669"/>
    <property type="project" value="InterPro"/>
</dbReference>
<dbReference type="SUPFAM" id="SSF49452">
    <property type="entry name" value="Starch-binding domain-like"/>
    <property type="match status" value="1"/>
</dbReference>
<feature type="transmembrane region" description="Helical" evidence="8">
    <location>
        <begin position="124"/>
        <end position="143"/>
    </location>
</feature>
<name>A0A2T0LUQ1_9PSEU</name>
<organism evidence="10 11">
    <name type="scientific">Prauserella shujinwangii</name>
    <dbReference type="NCBI Taxonomy" id="1453103"/>
    <lineage>
        <taxon>Bacteria</taxon>
        <taxon>Bacillati</taxon>
        <taxon>Actinomycetota</taxon>
        <taxon>Actinomycetes</taxon>
        <taxon>Pseudonocardiales</taxon>
        <taxon>Pseudonocardiaceae</taxon>
        <taxon>Prauserella</taxon>
    </lineage>
</organism>
<accession>A0A2T0LUQ1</accession>
<keyword evidence="7 8" id="KW-0472">Membrane</keyword>
<dbReference type="InterPro" id="IPR004638">
    <property type="entry name" value="EmrB-like"/>
</dbReference>
<comment type="subcellular location">
    <subcellularLocation>
        <location evidence="1">Cell membrane</location>
        <topology evidence="1">Multi-pass membrane protein</topology>
    </subcellularLocation>
</comment>
<feature type="transmembrane region" description="Helical" evidence="8">
    <location>
        <begin position="354"/>
        <end position="373"/>
    </location>
</feature>
<feature type="transmembrane region" description="Helical" evidence="8">
    <location>
        <begin position="288"/>
        <end position="313"/>
    </location>
</feature>
<dbReference type="OrthoDB" id="7375466at2"/>